<dbReference type="GO" id="GO:0016491">
    <property type="term" value="F:oxidoreductase activity"/>
    <property type="evidence" value="ECO:0007669"/>
    <property type="project" value="UniProtKB-KW"/>
</dbReference>
<dbReference type="InterPro" id="IPR006076">
    <property type="entry name" value="FAD-dep_OxRdtase"/>
</dbReference>
<protein>
    <submittedName>
        <fullName evidence="3">FAD-binding oxidoreductase</fullName>
    </submittedName>
</protein>
<dbReference type="Gene3D" id="3.50.50.60">
    <property type="entry name" value="FAD/NAD(P)-binding domain"/>
    <property type="match status" value="1"/>
</dbReference>
<feature type="non-terminal residue" evidence="3">
    <location>
        <position position="98"/>
    </location>
</feature>
<dbReference type="InterPro" id="IPR036188">
    <property type="entry name" value="FAD/NAD-bd_sf"/>
</dbReference>
<dbReference type="EMBL" id="DMVW01000161">
    <property type="protein sequence ID" value="HAR53499.1"/>
    <property type="molecule type" value="Genomic_DNA"/>
</dbReference>
<dbReference type="SUPFAM" id="SSF51905">
    <property type="entry name" value="FAD/NAD(P)-binding domain"/>
    <property type="match status" value="1"/>
</dbReference>
<evidence type="ECO:0000256" key="1">
    <source>
        <dbReference type="ARBA" id="ARBA00023002"/>
    </source>
</evidence>
<sequence>MPEKTTEVTVLGAGAVGIFCALSLAERGAKVRLIDRGDPGQETSYGNAGVISPWSVIPQTMPGLWKKLPSLMFGQFRPLSVRAATWPRMVPWGLSLLR</sequence>
<name>A0A348WG37_9RHOB</name>
<evidence type="ECO:0000259" key="2">
    <source>
        <dbReference type="Pfam" id="PF01266"/>
    </source>
</evidence>
<feature type="domain" description="FAD dependent oxidoreductase" evidence="2">
    <location>
        <begin position="8"/>
        <end position="60"/>
    </location>
</feature>
<reference evidence="3 4" key="1">
    <citation type="journal article" date="2018" name="Nat. Biotechnol.">
        <title>A standardized bacterial taxonomy based on genome phylogeny substantially revises the tree of life.</title>
        <authorList>
            <person name="Parks D.H."/>
            <person name="Chuvochina M."/>
            <person name="Waite D.W."/>
            <person name="Rinke C."/>
            <person name="Skarshewski A."/>
            <person name="Chaumeil P.A."/>
            <person name="Hugenholtz P."/>
        </authorList>
    </citation>
    <scope>NUCLEOTIDE SEQUENCE [LARGE SCALE GENOMIC DNA]</scope>
    <source>
        <strain evidence="3">UBA9169</strain>
    </source>
</reference>
<evidence type="ECO:0000313" key="3">
    <source>
        <dbReference type="EMBL" id="HAR53499.1"/>
    </source>
</evidence>
<gene>
    <name evidence="3" type="ORF">DCS45_16730</name>
</gene>
<dbReference type="Proteomes" id="UP000264719">
    <property type="component" value="Unassembled WGS sequence"/>
</dbReference>
<evidence type="ECO:0000313" key="4">
    <source>
        <dbReference type="Proteomes" id="UP000264719"/>
    </source>
</evidence>
<comment type="caution">
    <text evidence="3">The sequence shown here is derived from an EMBL/GenBank/DDBJ whole genome shotgun (WGS) entry which is preliminary data.</text>
</comment>
<proteinExistence type="predicted"/>
<dbReference type="AlphaFoldDB" id="A0A348WG37"/>
<keyword evidence="1" id="KW-0560">Oxidoreductase</keyword>
<accession>A0A348WG37</accession>
<dbReference type="Pfam" id="PF01266">
    <property type="entry name" value="DAO"/>
    <property type="match status" value="1"/>
</dbReference>
<organism evidence="3 4">
    <name type="scientific">Roseovarius nubinhibens</name>
    <dbReference type="NCBI Taxonomy" id="314263"/>
    <lineage>
        <taxon>Bacteria</taxon>
        <taxon>Pseudomonadati</taxon>
        <taxon>Pseudomonadota</taxon>
        <taxon>Alphaproteobacteria</taxon>
        <taxon>Rhodobacterales</taxon>
        <taxon>Roseobacteraceae</taxon>
        <taxon>Roseovarius</taxon>
    </lineage>
</organism>